<dbReference type="EMBL" id="CAJOBA010051975">
    <property type="protein sequence ID" value="CAF4250300.1"/>
    <property type="molecule type" value="Genomic_DNA"/>
</dbReference>
<name>A0A8S2STQ3_9BILA</name>
<evidence type="ECO:0008006" key="5">
    <source>
        <dbReference type="Google" id="ProtNLM"/>
    </source>
</evidence>
<organism evidence="3 4">
    <name type="scientific">Didymodactylos carnosus</name>
    <dbReference type="NCBI Taxonomy" id="1234261"/>
    <lineage>
        <taxon>Eukaryota</taxon>
        <taxon>Metazoa</taxon>
        <taxon>Spiralia</taxon>
        <taxon>Gnathifera</taxon>
        <taxon>Rotifera</taxon>
        <taxon>Eurotatoria</taxon>
        <taxon>Bdelloidea</taxon>
        <taxon>Philodinida</taxon>
        <taxon>Philodinidae</taxon>
        <taxon>Didymodactylos</taxon>
    </lineage>
</organism>
<sequence length="254" mass="28604">MDVAIGAEEEDGDQQILDENGIDETKVENGEDSDDEFEDDGSIFDEWGEGVIADDTCALTDQTLVIQLLQKLMNVLHAVLKPFYRATKIISVTNYPTISLAYFAIYHIQMFLENTEEDNEITQRLKMLLLAKMSLYFYDDVERFNNIENTPHHTSFSTSTADVVSKSSKQSIMDEFLESVDHNNSLSKCSKPGLIVEEIKTYRSIITKLIAGEKNASSSATKFWKTYSNQLPILSKVARKYLAAPGPYGDLTEI</sequence>
<proteinExistence type="predicted"/>
<accession>A0A8S2STQ3</accession>
<feature type="region of interest" description="Disordered" evidence="1">
    <location>
        <begin position="1"/>
        <end position="38"/>
    </location>
</feature>
<dbReference type="InterPro" id="IPR012337">
    <property type="entry name" value="RNaseH-like_sf"/>
</dbReference>
<reference evidence="3" key="1">
    <citation type="submission" date="2021-02" db="EMBL/GenBank/DDBJ databases">
        <authorList>
            <person name="Nowell W R."/>
        </authorList>
    </citation>
    <scope>NUCLEOTIDE SEQUENCE</scope>
</reference>
<evidence type="ECO:0000313" key="3">
    <source>
        <dbReference type="EMBL" id="CAF4250300.1"/>
    </source>
</evidence>
<evidence type="ECO:0000313" key="2">
    <source>
        <dbReference type="EMBL" id="CAF1456354.1"/>
    </source>
</evidence>
<dbReference type="EMBL" id="CAJNOK010030123">
    <property type="protein sequence ID" value="CAF1456354.1"/>
    <property type="molecule type" value="Genomic_DNA"/>
</dbReference>
<dbReference type="Proteomes" id="UP000682733">
    <property type="component" value="Unassembled WGS sequence"/>
</dbReference>
<dbReference type="SUPFAM" id="SSF53098">
    <property type="entry name" value="Ribonuclease H-like"/>
    <property type="match status" value="1"/>
</dbReference>
<dbReference type="Proteomes" id="UP000677228">
    <property type="component" value="Unassembled WGS sequence"/>
</dbReference>
<comment type="caution">
    <text evidence="3">The sequence shown here is derived from an EMBL/GenBank/DDBJ whole genome shotgun (WGS) entry which is preliminary data.</text>
</comment>
<gene>
    <name evidence="2" type="ORF">OVA965_LOCUS35052</name>
    <name evidence="3" type="ORF">TMI583_LOCUS36007</name>
</gene>
<evidence type="ECO:0000313" key="4">
    <source>
        <dbReference type="Proteomes" id="UP000682733"/>
    </source>
</evidence>
<dbReference type="AlphaFoldDB" id="A0A8S2STQ3"/>
<evidence type="ECO:0000256" key="1">
    <source>
        <dbReference type="SAM" id="MobiDB-lite"/>
    </source>
</evidence>
<protein>
    <recommendedName>
        <fullName evidence="5">HAT C-terminal dimerisation domain-containing protein</fullName>
    </recommendedName>
</protein>